<dbReference type="PROSITE" id="PS51257">
    <property type="entry name" value="PROKAR_LIPOPROTEIN"/>
    <property type="match status" value="1"/>
</dbReference>
<sequence>MKPFNYLTIYLVTCVLLFSVSCKDNATGEKPDLPDSLDPVEEVKAIQGGDSATIQVNKDSQAFYQIDFSDIEANDIIQNGIQEGWCIDWETPIDSDGGVYEGVKLYSTFQVEEWKPINYLLNIKQDLMENDPTVTYREIQLVIWSLRTNPVFDLEELAVEDLPGRMVNDGKPNFSYDKVEEILDRVKTGYEDFDFSAGTKFAVIGETPADVQTVFTVVQ</sequence>
<organism evidence="2 3">
    <name type="scientific">Fodinibius sediminis</name>
    <dbReference type="NCBI Taxonomy" id="1214077"/>
    <lineage>
        <taxon>Bacteria</taxon>
        <taxon>Pseudomonadati</taxon>
        <taxon>Balneolota</taxon>
        <taxon>Balneolia</taxon>
        <taxon>Balneolales</taxon>
        <taxon>Balneolaceae</taxon>
        <taxon>Fodinibius</taxon>
    </lineage>
</organism>
<keyword evidence="3" id="KW-1185">Reference proteome</keyword>
<name>A0A521B329_9BACT</name>
<proteinExistence type="predicted"/>
<dbReference type="EMBL" id="FXTH01000002">
    <property type="protein sequence ID" value="SMO41514.1"/>
    <property type="molecule type" value="Genomic_DNA"/>
</dbReference>
<gene>
    <name evidence="2" type="ORF">SAMN06265218_102155</name>
</gene>
<keyword evidence="1" id="KW-0732">Signal</keyword>
<feature type="signal peptide" evidence="1">
    <location>
        <begin position="1"/>
        <end position="26"/>
    </location>
</feature>
<dbReference type="AlphaFoldDB" id="A0A521B329"/>
<evidence type="ECO:0000256" key="1">
    <source>
        <dbReference type="SAM" id="SignalP"/>
    </source>
</evidence>
<feature type="chain" id="PRO_5021870878" evidence="1">
    <location>
        <begin position="27"/>
        <end position="219"/>
    </location>
</feature>
<accession>A0A521B329</accession>
<dbReference type="OrthoDB" id="1524328at2"/>
<evidence type="ECO:0000313" key="3">
    <source>
        <dbReference type="Proteomes" id="UP000317593"/>
    </source>
</evidence>
<evidence type="ECO:0000313" key="2">
    <source>
        <dbReference type="EMBL" id="SMO41514.1"/>
    </source>
</evidence>
<protein>
    <submittedName>
        <fullName evidence="2">Uncharacterized protein</fullName>
    </submittedName>
</protein>
<reference evidence="2 3" key="1">
    <citation type="submission" date="2017-05" db="EMBL/GenBank/DDBJ databases">
        <authorList>
            <person name="Varghese N."/>
            <person name="Submissions S."/>
        </authorList>
    </citation>
    <scope>NUCLEOTIDE SEQUENCE [LARGE SCALE GENOMIC DNA]</scope>
    <source>
        <strain evidence="2 3">DSM 21194</strain>
    </source>
</reference>
<dbReference type="Proteomes" id="UP000317593">
    <property type="component" value="Unassembled WGS sequence"/>
</dbReference>
<dbReference type="RefSeq" id="WP_142713039.1">
    <property type="nucleotide sequence ID" value="NZ_FXTH01000002.1"/>
</dbReference>